<organism evidence="1">
    <name type="scientific">marine sediment metagenome</name>
    <dbReference type="NCBI Taxonomy" id="412755"/>
    <lineage>
        <taxon>unclassified sequences</taxon>
        <taxon>metagenomes</taxon>
        <taxon>ecological metagenomes</taxon>
    </lineage>
</organism>
<reference evidence="1" key="1">
    <citation type="journal article" date="2015" name="Nature">
        <title>Complex archaea that bridge the gap between prokaryotes and eukaryotes.</title>
        <authorList>
            <person name="Spang A."/>
            <person name="Saw J.H."/>
            <person name="Jorgensen S.L."/>
            <person name="Zaremba-Niedzwiedzka K."/>
            <person name="Martijn J."/>
            <person name="Lind A.E."/>
            <person name="van Eijk R."/>
            <person name="Schleper C."/>
            <person name="Guy L."/>
            <person name="Ettema T.J."/>
        </authorList>
    </citation>
    <scope>NUCLEOTIDE SEQUENCE</scope>
</reference>
<sequence length="65" mass="7553">MKVNDEVIEDLRHQIHIYRAEVENREKELDTFTTNAETDGVNYNLGYAVGVLGTIEQMLQDLERD</sequence>
<proteinExistence type="predicted"/>
<dbReference type="AlphaFoldDB" id="A0A0F9FPW5"/>
<accession>A0A0F9FPW5</accession>
<name>A0A0F9FPW5_9ZZZZ</name>
<protein>
    <submittedName>
        <fullName evidence="1">Uncharacterized protein</fullName>
    </submittedName>
</protein>
<dbReference type="EMBL" id="LAZR01029539">
    <property type="protein sequence ID" value="KKL59285.1"/>
    <property type="molecule type" value="Genomic_DNA"/>
</dbReference>
<gene>
    <name evidence="1" type="ORF">LCGC14_2216890</name>
</gene>
<evidence type="ECO:0000313" key="1">
    <source>
        <dbReference type="EMBL" id="KKL59285.1"/>
    </source>
</evidence>
<comment type="caution">
    <text evidence="1">The sequence shown here is derived from an EMBL/GenBank/DDBJ whole genome shotgun (WGS) entry which is preliminary data.</text>
</comment>